<gene>
    <name evidence="1" type="ORF">WJX84_002718</name>
</gene>
<dbReference type="Proteomes" id="UP001485043">
    <property type="component" value="Unassembled WGS sequence"/>
</dbReference>
<dbReference type="AlphaFoldDB" id="A0AAW1SL27"/>
<dbReference type="EMBL" id="JALJOV010001477">
    <property type="protein sequence ID" value="KAK9847292.1"/>
    <property type="molecule type" value="Genomic_DNA"/>
</dbReference>
<sequence length="388" mass="43724">MQTGVYSNGNWFCHKCIALPALTSRLSPRRVSAAALDHSAPTEPHKTLMAGSFPNLGWNAIGMEELRNLPAFGALPSVWDVSLVNPTSYRYVRQDTDLWDALHQGIVTGGRLNNVLGFYEPLAGKMLGVPRSRISHQLDSRQTATTPYRNNPVNTQVHLWAGQHQEEEPTAPKWQSGRRQALFSRVSGKIGGKDAVEGWHGTQISCGCIWRCWAGNADLRQPRPINKWLPEGGDNVILEVVELKNTCPFQEAGTVIRTRKGQLRRQYRIGDPGPRDRVPTYWVPQLQLEMLTSGAQYAMLVSRSATQGIRLFRMERDETFLRLMLQHISLLYTQHVIPRRAPPADLHWQSPAYQQLLHLTLRISADTPELAYMPDPAASPTCDRRPFL</sequence>
<dbReference type="InterPro" id="IPR011604">
    <property type="entry name" value="PDDEXK-like_dom_sf"/>
</dbReference>
<comment type="caution">
    <text evidence="1">The sequence shown here is derived from an EMBL/GenBank/DDBJ whole genome shotgun (WGS) entry which is preliminary data.</text>
</comment>
<keyword evidence="2" id="KW-1185">Reference proteome</keyword>
<evidence type="ECO:0000313" key="2">
    <source>
        <dbReference type="Proteomes" id="UP001485043"/>
    </source>
</evidence>
<evidence type="ECO:0000313" key="1">
    <source>
        <dbReference type="EMBL" id="KAK9847292.1"/>
    </source>
</evidence>
<dbReference type="Gene3D" id="3.90.320.10">
    <property type="match status" value="1"/>
</dbReference>
<reference evidence="1 2" key="1">
    <citation type="journal article" date="2024" name="Nat. Commun.">
        <title>Phylogenomics reveals the evolutionary origins of lichenization in chlorophyte algae.</title>
        <authorList>
            <person name="Puginier C."/>
            <person name="Libourel C."/>
            <person name="Otte J."/>
            <person name="Skaloud P."/>
            <person name="Haon M."/>
            <person name="Grisel S."/>
            <person name="Petersen M."/>
            <person name="Berrin J.G."/>
            <person name="Delaux P.M."/>
            <person name="Dal Grande F."/>
            <person name="Keller J."/>
        </authorList>
    </citation>
    <scope>NUCLEOTIDE SEQUENCE [LARGE SCALE GENOMIC DNA]</scope>
    <source>
        <strain evidence="1 2">SAG 2523</strain>
    </source>
</reference>
<organism evidence="1 2">
    <name type="scientific">Apatococcus fuscideae</name>
    <dbReference type="NCBI Taxonomy" id="2026836"/>
    <lineage>
        <taxon>Eukaryota</taxon>
        <taxon>Viridiplantae</taxon>
        <taxon>Chlorophyta</taxon>
        <taxon>core chlorophytes</taxon>
        <taxon>Trebouxiophyceae</taxon>
        <taxon>Chlorellales</taxon>
        <taxon>Chlorellaceae</taxon>
        <taxon>Apatococcus</taxon>
    </lineage>
</organism>
<protein>
    <submittedName>
        <fullName evidence="1">Uncharacterized protein</fullName>
    </submittedName>
</protein>
<accession>A0AAW1SL27</accession>
<proteinExistence type="predicted"/>
<name>A0AAW1SL27_9CHLO</name>